<dbReference type="SMART" id="SM00504">
    <property type="entry name" value="Ubox"/>
    <property type="match status" value="1"/>
</dbReference>
<dbReference type="InterPro" id="IPR003613">
    <property type="entry name" value="Ubox_domain"/>
</dbReference>
<sequence length="253" mass="28150">MGVPSIKMDTVRKIALGQLGGRGITVSRQASLGLDMMRAGSVSEADAIVPEVVRQLRAELDSPPEKYRDPITLELIDEPMVLSSGHVFSKSTLFDSNGQFRFKCCPMTREAVAPMAFPLVYLRRELIEWKLRRLDSILDATSHVNSAPLLELARSLLQSLGAHTYQSQARLYWTRRLHVPAGPYDEQAKLLREMSSEVAALRTAGLGGSNELLDLLTQAMRKILEALVQAVRELWADEGMRAEASELMCKTRV</sequence>
<dbReference type="GO" id="GO:0004842">
    <property type="term" value="F:ubiquitin-protein transferase activity"/>
    <property type="evidence" value="ECO:0007669"/>
    <property type="project" value="InterPro"/>
</dbReference>
<evidence type="ECO:0000259" key="1">
    <source>
        <dbReference type="SMART" id="SM00504"/>
    </source>
</evidence>
<accession>A0A0M0JM93</accession>
<dbReference type="GO" id="GO:0016567">
    <property type="term" value="P:protein ubiquitination"/>
    <property type="evidence" value="ECO:0007669"/>
    <property type="project" value="InterPro"/>
</dbReference>
<dbReference type="Gene3D" id="3.30.40.10">
    <property type="entry name" value="Zinc/RING finger domain, C3HC4 (zinc finger)"/>
    <property type="match status" value="1"/>
</dbReference>
<gene>
    <name evidence="2" type="ORF">Ctob_007797</name>
</gene>
<keyword evidence="3" id="KW-1185">Reference proteome</keyword>
<dbReference type="SUPFAM" id="SSF57850">
    <property type="entry name" value="RING/U-box"/>
    <property type="match status" value="1"/>
</dbReference>
<name>A0A0M0JM93_9EUKA</name>
<feature type="domain" description="U-box" evidence="1">
    <location>
        <begin position="66"/>
        <end position="129"/>
    </location>
</feature>
<organism evidence="2 3">
    <name type="scientific">Chrysochromulina tobinii</name>
    <dbReference type="NCBI Taxonomy" id="1460289"/>
    <lineage>
        <taxon>Eukaryota</taxon>
        <taxon>Haptista</taxon>
        <taxon>Haptophyta</taxon>
        <taxon>Prymnesiophyceae</taxon>
        <taxon>Prymnesiales</taxon>
        <taxon>Chrysochromulinaceae</taxon>
        <taxon>Chrysochromulina</taxon>
    </lineage>
</organism>
<dbReference type="Pfam" id="PF04564">
    <property type="entry name" value="U-box"/>
    <property type="match status" value="1"/>
</dbReference>
<dbReference type="InterPro" id="IPR013083">
    <property type="entry name" value="Znf_RING/FYVE/PHD"/>
</dbReference>
<proteinExistence type="predicted"/>
<protein>
    <recommendedName>
        <fullName evidence="1">U-box domain-containing protein</fullName>
    </recommendedName>
</protein>
<evidence type="ECO:0000313" key="2">
    <source>
        <dbReference type="EMBL" id="KOO27605.1"/>
    </source>
</evidence>
<evidence type="ECO:0000313" key="3">
    <source>
        <dbReference type="Proteomes" id="UP000037460"/>
    </source>
</evidence>
<reference evidence="3" key="1">
    <citation type="journal article" date="2015" name="PLoS Genet.">
        <title>Genome Sequence and Transcriptome Analyses of Chrysochromulina tobin: Metabolic Tools for Enhanced Algal Fitness in the Prominent Order Prymnesiales (Haptophyceae).</title>
        <authorList>
            <person name="Hovde B.T."/>
            <person name="Deodato C.R."/>
            <person name="Hunsperger H.M."/>
            <person name="Ryken S.A."/>
            <person name="Yost W."/>
            <person name="Jha R.K."/>
            <person name="Patterson J."/>
            <person name="Monnat R.J. Jr."/>
            <person name="Barlow S.B."/>
            <person name="Starkenburg S.R."/>
            <person name="Cattolico R.A."/>
        </authorList>
    </citation>
    <scope>NUCLEOTIDE SEQUENCE</scope>
    <source>
        <strain evidence="3">CCMP291</strain>
    </source>
</reference>
<dbReference type="OrthoDB" id="273087at2759"/>
<dbReference type="EMBL" id="JWZX01002695">
    <property type="protein sequence ID" value="KOO27605.1"/>
    <property type="molecule type" value="Genomic_DNA"/>
</dbReference>
<comment type="caution">
    <text evidence="2">The sequence shown here is derived from an EMBL/GenBank/DDBJ whole genome shotgun (WGS) entry which is preliminary data.</text>
</comment>
<dbReference type="AlphaFoldDB" id="A0A0M0JM93"/>
<dbReference type="Proteomes" id="UP000037460">
    <property type="component" value="Unassembled WGS sequence"/>
</dbReference>